<evidence type="ECO:0000256" key="3">
    <source>
        <dbReference type="ARBA" id="ARBA00022989"/>
    </source>
</evidence>
<dbReference type="PANTHER" id="PTHR47424">
    <property type="entry name" value="REGULATORY PROTEIN GAL4"/>
    <property type="match status" value="1"/>
</dbReference>
<dbReference type="InterPro" id="IPR007219">
    <property type="entry name" value="XnlR_reg_dom"/>
</dbReference>
<feature type="transmembrane region" description="Helical" evidence="9">
    <location>
        <begin position="839"/>
        <end position="859"/>
    </location>
</feature>
<keyword evidence="6" id="KW-0804">Transcription</keyword>
<dbReference type="AlphaFoldDB" id="A0A5N6W001"/>
<evidence type="ECO:0000256" key="4">
    <source>
        <dbReference type="ARBA" id="ARBA00023015"/>
    </source>
</evidence>
<dbReference type="Pfam" id="PF01544">
    <property type="entry name" value="CorA"/>
    <property type="match status" value="1"/>
</dbReference>
<feature type="domain" description="Xylanolytic transcriptional activator regulatory" evidence="10">
    <location>
        <begin position="185"/>
        <end position="361"/>
    </location>
</feature>
<keyword evidence="5 9" id="KW-0472">Membrane</keyword>
<gene>
    <name evidence="11" type="ORF">BDV41DRAFT_564011</name>
</gene>
<protein>
    <submittedName>
        <fullName evidence="11">Fungal-specific transcription factor domain-containing protein</fullName>
    </submittedName>
</protein>
<evidence type="ECO:0000313" key="12">
    <source>
        <dbReference type="Proteomes" id="UP000325433"/>
    </source>
</evidence>
<dbReference type="Proteomes" id="UP000325433">
    <property type="component" value="Unassembled WGS sequence"/>
</dbReference>
<feature type="transmembrane region" description="Helical" evidence="9">
    <location>
        <begin position="800"/>
        <end position="819"/>
    </location>
</feature>
<sequence length="887" mass="100095">MVADHPILVLGLTTPVRKAPDICISIPYTYRYLQVLYRHIRELEEVCHEAGIPVPTFNPDVSSIDPHGEIARVGLGIQFDTQTAFPDHGNSRAFPPPIKPETFPSLLTNPQEGDLNLLKASNLISGKEGFPKQLNKFFGSPPTACPIRLLTQGPLLRDIPYGPTHAHLDGSLLPPRDLADHLLGCFWDRVYCLYPFFDRSSVQDAYEGLWISDTKDNKPSELNIGLGGRSDSGRQSPVFICALNIMFALGCHFADISVPDRNTIAHTFFLRAKQNIGLDLLEIRTFGAVQTLLLASLYLQSIPDSHKTCDLVGVACRIAQGLGFHETQPDSFKDPLELEVQRRTWHGCVMMNTFLYLRLHLYRTAFTQLCSEMLAQEDSETDQHDPAVRALYSSMLSKCAAACVKAAIDLVSLVYDNYQTSATDTWWYNDTSIAGMVLVMSYTCLPALSDIEKTAVNEAWRKCEQILQFMIPYNFSSRNTLLFLRAARDRILSYLEDTNETGATAMGPDSSHVDGMENPFADDADGLFNGANWLGSAVAMVGLGFLCPADFKWFQDCHRSMETRGRESWTVFKLKKVNTADNYYWMQPSVFVEWNIPPQQKPTDSRNSDRGAQPATNSNNAPGVQRVFFVNLPLDEQRSIQKNFPSRNLRYYNPYIWHAVFAREVAMLYDKCFWSLRHLKRNTSTLAELQATDFPNLHDIARHIFHSTEILEVAEHTINSVVAEQSRWREEFTEIASKARGAHLQTGQKLAFAAKEMHSLKIRSKSLTDRLDNEINLAFNLVNQGFGRNAQSDSAMMKTIGVVSLVYLPGTFVSGIFGTNFFDYQSGAAESWEMAKNFWLYWAVTLPLTLATVVVWALWHYRLTLKKGYWKGKSKVKGKDEDPMDKV</sequence>
<dbReference type="GO" id="GO:0000981">
    <property type="term" value="F:DNA-binding transcription factor activity, RNA polymerase II-specific"/>
    <property type="evidence" value="ECO:0007669"/>
    <property type="project" value="TreeGrafter"/>
</dbReference>
<dbReference type="InterPro" id="IPR045863">
    <property type="entry name" value="CorA_TM1_TM2"/>
</dbReference>
<dbReference type="InterPro" id="IPR051127">
    <property type="entry name" value="Fungal_SecMet_Regulators"/>
</dbReference>
<keyword evidence="2 9" id="KW-0812">Transmembrane</keyword>
<dbReference type="EMBL" id="ML738322">
    <property type="protein sequence ID" value="KAE8313846.1"/>
    <property type="molecule type" value="Genomic_DNA"/>
</dbReference>
<dbReference type="CDD" id="cd12148">
    <property type="entry name" value="fungal_TF_MHR"/>
    <property type="match status" value="1"/>
</dbReference>
<comment type="subcellular location">
    <subcellularLocation>
        <location evidence="1">Membrane</location>
        <topology evidence="1">Multi-pass membrane protein</topology>
    </subcellularLocation>
</comment>
<dbReference type="PANTHER" id="PTHR47424:SF4">
    <property type="entry name" value="ZN(II)2CYS6 TRANSCRIPTION FACTOR (EUROFUNG)"/>
    <property type="match status" value="1"/>
</dbReference>
<evidence type="ECO:0000256" key="1">
    <source>
        <dbReference type="ARBA" id="ARBA00004141"/>
    </source>
</evidence>
<keyword evidence="7" id="KW-0539">Nucleus</keyword>
<dbReference type="GO" id="GO:0008270">
    <property type="term" value="F:zinc ion binding"/>
    <property type="evidence" value="ECO:0007669"/>
    <property type="project" value="InterPro"/>
</dbReference>
<dbReference type="GO" id="GO:0046873">
    <property type="term" value="F:metal ion transmembrane transporter activity"/>
    <property type="evidence" value="ECO:0007669"/>
    <property type="project" value="InterPro"/>
</dbReference>
<accession>A0A5N6W001</accession>
<organism evidence="11 12">
    <name type="scientific">Aspergillus transmontanensis</name>
    <dbReference type="NCBI Taxonomy" id="1034304"/>
    <lineage>
        <taxon>Eukaryota</taxon>
        <taxon>Fungi</taxon>
        <taxon>Dikarya</taxon>
        <taxon>Ascomycota</taxon>
        <taxon>Pezizomycotina</taxon>
        <taxon>Eurotiomycetes</taxon>
        <taxon>Eurotiomycetidae</taxon>
        <taxon>Eurotiales</taxon>
        <taxon>Aspergillaceae</taxon>
        <taxon>Aspergillus</taxon>
        <taxon>Aspergillus subgen. Circumdati</taxon>
    </lineage>
</organism>
<dbReference type="Pfam" id="PF04082">
    <property type="entry name" value="Fungal_trans"/>
    <property type="match status" value="1"/>
</dbReference>
<dbReference type="InterPro" id="IPR002523">
    <property type="entry name" value="MgTranspt_CorA/ZnTranspt_ZntB"/>
</dbReference>
<keyword evidence="3 9" id="KW-1133">Transmembrane helix</keyword>
<dbReference type="GO" id="GO:0006351">
    <property type="term" value="P:DNA-templated transcription"/>
    <property type="evidence" value="ECO:0007669"/>
    <property type="project" value="InterPro"/>
</dbReference>
<evidence type="ECO:0000256" key="2">
    <source>
        <dbReference type="ARBA" id="ARBA00022692"/>
    </source>
</evidence>
<dbReference type="GO" id="GO:0005634">
    <property type="term" value="C:nucleus"/>
    <property type="evidence" value="ECO:0007669"/>
    <property type="project" value="TreeGrafter"/>
</dbReference>
<evidence type="ECO:0000256" key="6">
    <source>
        <dbReference type="ARBA" id="ARBA00023163"/>
    </source>
</evidence>
<dbReference type="Gene3D" id="1.20.58.340">
    <property type="entry name" value="Magnesium transport protein CorA, transmembrane region"/>
    <property type="match status" value="1"/>
</dbReference>
<dbReference type="GO" id="GO:0016020">
    <property type="term" value="C:membrane"/>
    <property type="evidence" value="ECO:0007669"/>
    <property type="project" value="UniProtKB-SubCell"/>
</dbReference>
<feature type="region of interest" description="Disordered" evidence="8">
    <location>
        <begin position="596"/>
        <end position="621"/>
    </location>
</feature>
<evidence type="ECO:0000256" key="5">
    <source>
        <dbReference type="ARBA" id="ARBA00023136"/>
    </source>
</evidence>
<name>A0A5N6W001_9EURO</name>
<dbReference type="GO" id="GO:0000978">
    <property type="term" value="F:RNA polymerase II cis-regulatory region sequence-specific DNA binding"/>
    <property type="evidence" value="ECO:0007669"/>
    <property type="project" value="TreeGrafter"/>
</dbReference>
<evidence type="ECO:0000256" key="7">
    <source>
        <dbReference type="ARBA" id="ARBA00023242"/>
    </source>
</evidence>
<reference evidence="12" key="1">
    <citation type="submission" date="2019-04" db="EMBL/GenBank/DDBJ databases">
        <title>Friends and foes A comparative genomics studyof 23 Aspergillus species from section Flavi.</title>
        <authorList>
            <consortium name="DOE Joint Genome Institute"/>
            <person name="Kjaerbolling I."/>
            <person name="Vesth T."/>
            <person name="Frisvad J.C."/>
            <person name="Nybo J.L."/>
            <person name="Theobald S."/>
            <person name="Kildgaard S."/>
            <person name="Isbrandt T."/>
            <person name="Kuo A."/>
            <person name="Sato A."/>
            <person name="Lyhne E.K."/>
            <person name="Kogle M.E."/>
            <person name="Wiebenga A."/>
            <person name="Kun R.S."/>
            <person name="Lubbers R.J."/>
            <person name="Makela M.R."/>
            <person name="Barry K."/>
            <person name="Chovatia M."/>
            <person name="Clum A."/>
            <person name="Daum C."/>
            <person name="Haridas S."/>
            <person name="He G."/>
            <person name="LaButti K."/>
            <person name="Lipzen A."/>
            <person name="Mondo S."/>
            <person name="Riley R."/>
            <person name="Salamov A."/>
            <person name="Simmons B.A."/>
            <person name="Magnuson J.K."/>
            <person name="Henrissat B."/>
            <person name="Mortensen U.H."/>
            <person name="Larsen T.O."/>
            <person name="Devries R.P."/>
            <person name="Grigoriev I.V."/>
            <person name="Machida M."/>
            <person name="Baker S.E."/>
            <person name="Andersen M.R."/>
        </authorList>
    </citation>
    <scope>NUCLEOTIDE SEQUENCE [LARGE SCALE GENOMIC DNA]</scope>
    <source>
        <strain evidence="12">CBS 130015</strain>
    </source>
</reference>
<dbReference type="GO" id="GO:0000435">
    <property type="term" value="P:positive regulation of transcription from RNA polymerase II promoter by galactose"/>
    <property type="evidence" value="ECO:0007669"/>
    <property type="project" value="TreeGrafter"/>
</dbReference>
<evidence type="ECO:0000256" key="9">
    <source>
        <dbReference type="SAM" id="Phobius"/>
    </source>
</evidence>
<proteinExistence type="predicted"/>
<keyword evidence="12" id="KW-1185">Reference proteome</keyword>
<keyword evidence="4" id="KW-0805">Transcription regulation</keyword>
<evidence type="ECO:0000313" key="11">
    <source>
        <dbReference type="EMBL" id="KAE8313846.1"/>
    </source>
</evidence>
<dbReference type="SUPFAM" id="SSF144083">
    <property type="entry name" value="Magnesium transport protein CorA, transmembrane region"/>
    <property type="match status" value="1"/>
</dbReference>
<evidence type="ECO:0000256" key="8">
    <source>
        <dbReference type="SAM" id="MobiDB-lite"/>
    </source>
</evidence>
<evidence type="ECO:0000259" key="10">
    <source>
        <dbReference type="Pfam" id="PF04082"/>
    </source>
</evidence>